<dbReference type="Proteomes" id="UP000192656">
    <property type="component" value="Unassembled WGS sequence"/>
</dbReference>
<keyword evidence="5" id="KW-0464">Manganese</keyword>
<gene>
    <name evidence="8" type="ORF">SAMN06297251_106148</name>
</gene>
<dbReference type="AlphaFoldDB" id="A0A1W2BHV1"/>
<evidence type="ECO:0000256" key="5">
    <source>
        <dbReference type="ARBA" id="ARBA00023211"/>
    </source>
</evidence>
<dbReference type="Gene3D" id="3.60.21.10">
    <property type="match status" value="1"/>
</dbReference>
<dbReference type="GO" id="GO:0008758">
    <property type="term" value="F:UDP-2,3-diacylglucosamine hydrolase activity"/>
    <property type="evidence" value="ECO:0007669"/>
    <property type="project" value="TreeGrafter"/>
</dbReference>
<feature type="domain" description="Calcineurin-like phosphoesterase" evidence="7">
    <location>
        <begin position="10"/>
        <end position="210"/>
    </location>
</feature>
<dbReference type="Pfam" id="PF00149">
    <property type="entry name" value="Metallophos"/>
    <property type="match status" value="1"/>
</dbReference>
<evidence type="ECO:0000313" key="9">
    <source>
        <dbReference type="Proteomes" id="UP000192656"/>
    </source>
</evidence>
<reference evidence="8 9" key="1">
    <citation type="submission" date="2017-04" db="EMBL/GenBank/DDBJ databases">
        <authorList>
            <person name="Afonso C.L."/>
            <person name="Miller P.J."/>
            <person name="Scott M.A."/>
            <person name="Spackman E."/>
            <person name="Goraichik I."/>
            <person name="Dimitrov K.M."/>
            <person name="Suarez D.L."/>
            <person name="Swayne D.E."/>
        </authorList>
    </citation>
    <scope>NUCLEOTIDE SEQUENCE [LARGE SCALE GENOMIC DNA]</scope>
    <source>
        <strain evidence="8 9">CGMCC 1.10972</strain>
    </source>
</reference>
<dbReference type="InterPro" id="IPR043461">
    <property type="entry name" value="LpxH-like"/>
</dbReference>
<dbReference type="STRING" id="937218.SAMN06297251_106148"/>
<dbReference type="SUPFAM" id="SSF56300">
    <property type="entry name" value="Metallo-dependent phosphatases"/>
    <property type="match status" value="1"/>
</dbReference>
<dbReference type="EMBL" id="FWXR01000006">
    <property type="protein sequence ID" value="SMC72008.1"/>
    <property type="molecule type" value="Genomic_DNA"/>
</dbReference>
<dbReference type="PANTHER" id="PTHR34990:SF2">
    <property type="entry name" value="BLL8164 PROTEIN"/>
    <property type="match status" value="1"/>
</dbReference>
<name>A0A1W2BHV1_9HYPH</name>
<sequence length="280" mass="31802">MTSQMTARHFRTLFISDVHLGSKAAQAELLVDFLRVHDAETIYLVGDIVDGWRLKRSWHWPQLHNDVVQKLLRKARKGSRIVYIPGNHDEFLRDFPGQHFGGVEVRQNDIHTTADGRKFLVMHGDEFDVVVRNARIIAYLGDWAYDAAIAINVIFNKVRRRLGFPYWSFSSWAKLKVKNAVNFIGAFEQALAAEAERHGCDGVICGHIHHAEMRELNGVEYVNTGDWVESCTAVAERYDGTLELVRWADLMREEALRPKVTALPKPASGQRASERPAEAA</sequence>
<evidence type="ECO:0000256" key="6">
    <source>
        <dbReference type="SAM" id="MobiDB-lite"/>
    </source>
</evidence>
<evidence type="ECO:0000256" key="2">
    <source>
        <dbReference type="ARBA" id="ARBA00022519"/>
    </source>
</evidence>
<evidence type="ECO:0000313" key="8">
    <source>
        <dbReference type="EMBL" id="SMC72008.1"/>
    </source>
</evidence>
<keyword evidence="4" id="KW-0472">Membrane</keyword>
<keyword evidence="9" id="KW-1185">Reference proteome</keyword>
<keyword evidence="3" id="KW-0479">Metal-binding</keyword>
<dbReference type="CDD" id="cd07398">
    <property type="entry name" value="MPP_YbbF-LpxH"/>
    <property type="match status" value="1"/>
</dbReference>
<dbReference type="GO" id="GO:0046872">
    <property type="term" value="F:metal ion binding"/>
    <property type="evidence" value="ECO:0007669"/>
    <property type="project" value="UniProtKB-KW"/>
</dbReference>
<evidence type="ECO:0000256" key="1">
    <source>
        <dbReference type="ARBA" id="ARBA00022475"/>
    </source>
</evidence>
<dbReference type="InterPro" id="IPR029052">
    <property type="entry name" value="Metallo-depent_PP-like"/>
</dbReference>
<keyword evidence="1" id="KW-1003">Cell membrane</keyword>
<organism evidence="8 9">
    <name type="scientific">Fulvimarina manganoxydans</name>
    <dbReference type="NCBI Taxonomy" id="937218"/>
    <lineage>
        <taxon>Bacteria</taxon>
        <taxon>Pseudomonadati</taxon>
        <taxon>Pseudomonadota</taxon>
        <taxon>Alphaproteobacteria</taxon>
        <taxon>Hyphomicrobiales</taxon>
        <taxon>Aurantimonadaceae</taxon>
        <taxon>Fulvimarina</taxon>
    </lineage>
</organism>
<accession>A0A1W2BHV1</accession>
<proteinExistence type="predicted"/>
<dbReference type="RefSeq" id="WP_084409794.1">
    <property type="nucleotide sequence ID" value="NZ_FWXR01000006.1"/>
</dbReference>
<dbReference type="GO" id="GO:0009245">
    <property type="term" value="P:lipid A biosynthetic process"/>
    <property type="evidence" value="ECO:0007669"/>
    <property type="project" value="TreeGrafter"/>
</dbReference>
<dbReference type="OrthoDB" id="9802481at2"/>
<dbReference type="PANTHER" id="PTHR34990">
    <property type="entry name" value="UDP-2,3-DIACYLGLUCOSAMINE HYDROLASE-RELATED"/>
    <property type="match status" value="1"/>
</dbReference>
<dbReference type="InterPro" id="IPR004843">
    <property type="entry name" value="Calcineurin-like_PHP"/>
</dbReference>
<feature type="region of interest" description="Disordered" evidence="6">
    <location>
        <begin position="261"/>
        <end position="280"/>
    </location>
</feature>
<dbReference type="GO" id="GO:0016020">
    <property type="term" value="C:membrane"/>
    <property type="evidence" value="ECO:0007669"/>
    <property type="project" value="GOC"/>
</dbReference>
<evidence type="ECO:0000256" key="3">
    <source>
        <dbReference type="ARBA" id="ARBA00022723"/>
    </source>
</evidence>
<protein>
    <submittedName>
        <fullName evidence="8">UDP-2,3-diacylglucosamine pyrophosphatase LpxH</fullName>
    </submittedName>
</protein>
<evidence type="ECO:0000256" key="4">
    <source>
        <dbReference type="ARBA" id="ARBA00023136"/>
    </source>
</evidence>
<keyword evidence="2" id="KW-0997">Cell inner membrane</keyword>
<evidence type="ECO:0000259" key="7">
    <source>
        <dbReference type="Pfam" id="PF00149"/>
    </source>
</evidence>